<gene>
    <name evidence="3" type="ORF">NVV95_12065</name>
</gene>
<keyword evidence="2" id="KW-1133">Transmembrane helix</keyword>
<keyword evidence="2" id="KW-0812">Transmembrane</keyword>
<proteinExistence type="predicted"/>
<accession>A0ABT2GGC8</accession>
<dbReference type="Pfam" id="PF19779">
    <property type="entry name" value="DUF6264"/>
    <property type="match status" value="1"/>
</dbReference>
<organism evidence="3 4">
    <name type="scientific">Herbiconiux gentiana</name>
    <dbReference type="NCBI Taxonomy" id="2970912"/>
    <lineage>
        <taxon>Bacteria</taxon>
        <taxon>Bacillati</taxon>
        <taxon>Actinomycetota</taxon>
        <taxon>Actinomycetes</taxon>
        <taxon>Micrococcales</taxon>
        <taxon>Microbacteriaceae</taxon>
        <taxon>Herbiconiux</taxon>
    </lineage>
</organism>
<keyword evidence="4" id="KW-1185">Reference proteome</keyword>
<evidence type="ECO:0000313" key="4">
    <source>
        <dbReference type="Proteomes" id="UP001165580"/>
    </source>
</evidence>
<feature type="transmembrane region" description="Helical" evidence="2">
    <location>
        <begin position="168"/>
        <end position="190"/>
    </location>
</feature>
<dbReference type="EMBL" id="JANTEZ010000004">
    <property type="protein sequence ID" value="MCS5715282.1"/>
    <property type="molecule type" value="Genomic_DNA"/>
</dbReference>
<dbReference type="InterPro" id="IPR046231">
    <property type="entry name" value="DUF6264"/>
</dbReference>
<feature type="transmembrane region" description="Helical" evidence="2">
    <location>
        <begin position="91"/>
        <end position="111"/>
    </location>
</feature>
<reference evidence="3" key="1">
    <citation type="submission" date="2022-08" db="EMBL/GenBank/DDBJ databases">
        <authorList>
            <person name="Deng Y."/>
            <person name="Han X.-F."/>
            <person name="Zhang Y.-Q."/>
        </authorList>
    </citation>
    <scope>NUCLEOTIDE SEQUENCE</scope>
    <source>
        <strain evidence="3">CPCC 205716</strain>
    </source>
</reference>
<sequence length="213" mass="22102">MTDERPKPKYGELAPEGWVWQPPKEATPDPVPEAAPVPAPVARPSGGPSVDPRWPAPDARSARSTTGAPEGDPAPGTEPAPKRGLAVDVNITIVLLVLGTLSVGSSVATLLDLNSYMTTAGATFGLGGYPANEVTRITGVTGAVLHVLLIAGTVWLSIRRIKRQKLAFWVPLTAAVVSFVITCVCVGIAFSQAPELLDSLTTPPAVTSITPTP</sequence>
<feature type="compositionally biased region" description="Pro residues" evidence="1">
    <location>
        <begin position="29"/>
        <end position="41"/>
    </location>
</feature>
<dbReference type="RefSeq" id="WP_259486783.1">
    <property type="nucleotide sequence ID" value="NZ_JANTEZ010000004.1"/>
</dbReference>
<feature type="transmembrane region" description="Helical" evidence="2">
    <location>
        <begin position="137"/>
        <end position="156"/>
    </location>
</feature>
<feature type="region of interest" description="Disordered" evidence="1">
    <location>
        <begin position="1"/>
        <end position="82"/>
    </location>
</feature>
<protein>
    <submittedName>
        <fullName evidence="3">DUF6264 family protein</fullName>
    </submittedName>
</protein>
<evidence type="ECO:0000256" key="1">
    <source>
        <dbReference type="SAM" id="MobiDB-lite"/>
    </source>
</evidence>
<keyword evidence="2" id="KW-0472">Membrane</keyword>
<name>A0ABT2GGC8_9MICO</name>
<feature type="compositionally biased region" description="Basic and acidic residues" evidence="1">
    <location>
        <begin position="1"/>
        <end position="10"/>
    </location>
</feature>
<comment type="caution">
    <text evidence="3">The sequence shown here is derived from an EMBL/GenBank/DDBJ whole genome shotgun (WGS) entry which is preliminary data.</text>
</comment>
<evidence type="ECO:0000313" key="3">
    <source>
        <dbReference type="EMBL" id="MCS5715282.1"/>
    </source>
</evidence>
<evidence type="ECO:0000256" key="2">
    <source>
        <dbReference type="SAM" id="Phobius"/>
    </source>
</evidence>
<dbReference type="Proteomes" id="UP001165580">
    <property type="component" value="Unassembled WGS sequence"/>
</dbReference>